<dbReference type="Gene3D" id="3.30.565.10">
    <property type="entry name" value="Histidine kinase-like ATPase, C-terminal domain"/>
    <property type="match status" value="1"/>
</dbReference>
<feature type="transmembrane region" description="Helical" evidence="1">
    <location>
        <begin position="54"/>
        <end position="73"/>
    </location>
</feature>
<dbReference type="InterPro" id="IPR010559">
    <property type="entry name" value="Sig_transdc_His_kin_internal"/>
</dbReference>
<evidence type="ECO:0000313" key="4">
    <source>
        <dbReference type="Proteomes" id="UP000198964"/>
    </source>
</evidence>
<dbReference type="GO" id="GO:0000155">
    <property type="term" value="F:phosphorelay sensor kinase activity"/>
    <property type="evidence" value="ECO:0007669"/>
    <property type="project" value="InterPro"/>
</dbReference>
<feature type="transmembrane region" description="Helical" evidence="1">
    <location>
        <begin position="15"/>
        <end position="34"/>
    </location>
</feature>
<keyword evidence="1" id="KW-1133">Transmembrane helix</keyword>
<dbReference type="GO" id="GO:0016020">
    <property type="term" value="C:membrane"/>
    <property type="evidence" value="ECO:0007669"/>
    <property type="project" value="InterPro"/>
</dbReference>
<dbReference type="EMBL" id="FONW01000001">
    <property type="protein sequence ID" value="SFE72017.1"/>
    <property type="molecule type" value="Genomic_DNA"/>
</dbReference>
<dbReference type="InterPro" id="IPR036890">
    <property type="entry name" value="HATPase_C_sf"/>
</dbReference>
<dbReference type="AlphaFoldDB" id="A0A1I2CUK5"/>
<dbReference type="InterPro" id="IPR050640">
    <property type="entry name" value="Bact_2-comp_sensor_kinase"/>
</dbReference>
<reference evidence="3 4" key="1">
    <citation type="submission" date="2016-10" db="EMBL/GenBank/DDBJ databases">
        <authorList>
            <person name="de Groot N.N."/>
        </authorList>
    </citation>
    <scope>NUCLEOTIDE SEQUENCE [LARGE SCALE GENOMIC DNA]</scope>
    <source>
        <strain evidence="3 4">CGMCC 1.9156</strain>
    </source>
</reference>
<evidence type="ECO:0000256" key="1">
    <source>
        <dbReference type="SAM" id="Phobius"/>
    </source>
</evidence>
<proteinExistence type="predicted"/>
<name>A0A1I2CUK5_9BACT</name>
<keyword evidence="1" id="KW-0812">Transmembrane</keyword>
<feature type="transmembrane region" description="Helical" evidence="1">
    <location>
        <begin position="136"/>
        <end position="157"/>
    </location>
</feature>
<keyword evidence="1" id="KW-0472">Membrane</keyword>
<dbReference type="STRING" id="655355.SAMN05216283_101838"/>
<dbReference type="Pfam" id="PF06580">
    <property type="entry name" value="His_kinase"/>
    <property type="match status" value="1"/>
</dbReference>
<organism evidence="3 4">
    <name type="scientific">Sunxiuqinia elliptica</name>
    <dbReference type="NCBI Taxonomy" id="655355"/>
    <lineage>
        <taxon>Bacteria</taxon>
        <taxon>Pseudomonadati</taxon>
        <taxon>Bacteroidota</taxon>
        <taxon>Bacteroidia</taxon>
        <taxon>Marinilabiliales</taxon>
        <taxon>Prolixibacteraceae</taxon>
        <taxon>Sunxiuqinia</taxon>
    </lineage>
</organism>
<protein>
    <submittedName>
        <fullName evidence="3">Histidine kinase</fullName>
    </submittedName>
</protein>
<feature type="domain" description="Signal transduction histidine kinase internal region" evidence="2">
    <location>
        <begin position="178"/>
        <end position="255"/>
    </location>
</feature>
<evidence type="ECO:0000313" key="3">
    <source>
        <dbReference type="EMBL" id="SFE72017.1"/>
    </source>
</evidence>
<keyword evidence="3" id="KW-0808">Transferase</keyword>
<keyword evidence="4" id="KW-1185">Reference proteome</keyword>
<dbReference type="PANTHER" id="PTHR34220">
    <property type="entry name" value="SENSOR HISTIDINE KINASE YPDA"/>
    <property type="match status" value="1"/>
</dbReference>
<accession>A0A1I2CUK5</accession>
<keyword evidence="3" id="KW-0418">Kinase</keyword>
<dbReference type="PANTHER" id="PTHR34220:SF7">
    <property type="entry name" value="SENSOR HISTIDINE KINASE YPDA"/>
    <property type="match status" value="1"/>
</dbReference>
<feature type="transmembrane region" description="Helical" evidence="1">
    <location>
        <begin position="94"/>
        <end position="116"/>
    </location>
</feature>
<sequence>MSVKHSMFNTTKRDYFITELVLGFLMINGLHFLIKNYDSSFDGIWDYSRRGIYFHVFFVVVGAFFWRLGLWLANKIKPSAFAKLNRWMRTILGAILFAAYGVVVAISFGRIYYELFYRLTKQELMWKDYKIFDPDFSLIVLIFYFFIAAVINLVYYFRNWKEAELTAERLKKENIQSKFEVLKNQIDPHFFFNSLSVLTSLVYKDPNLSAEYITQLSKMYRYILEGKNQSLASVGDELKFLKSYIFLINVRYNENIRFELDLKNDLKSSVYLPKNSLQMLVENAIKHNRFDDENPLVVSVFAEENCITVRNNKSKRDLIESSSKIGLENIKKRYELIGNYELQVEETDETFTVKLPKLSQSEAGYFDI</sequence>
<dbReference type="Proteomes" id="UP000198964">
    <property type="component" value="Unassembled WGS sequence"/>
</dbReference>
<evidence type="ECO:0000259" key="2">
    <source>
        <dbReference type="Pfam" id="PF06580"/>
    </source>
</evidence>
<gene>
    <name evidence="3" type="ORF">SAMN05216283_101838</name>
</gene>